<dbReference type="Gene3D" id="3.40.50.1580">
    <property type="entry name" value="Nucleoside phosphorylase domain"/>
    <property type="match status" value="1"/>
</dbReference>
<dbReference type="GO" id="GO:0000160">
    <property type="term" value="P:phosphorelay signal transduction system"/>
    <property type="evidence" value="ECO:0007669"/>
    <property type="project" value="InterPro"/>
</dbReference>
<dbReference type="InterPro" id="IPR001789">
    <property type="entry name" value="Sig_transdc_resp-reg_receiver"/>
</dbReference>
<sequence length="410" mass="46523">MIKILIADDSNSKLIEIQEKVLNILNISPSDVTVVPDIISAKRELRDQQFDLFIVDIQLPLRFQEKPKSQGGLELIKDLQDSTRYKLPLNIIGLTEFEDSLQSVFSEFDSHLYSLVKFNRTSDEWVQQLKNQLNHIIRANINTKDSTINYNYDIAIVCALEDVELKSLLNLPVDWEEINYPFDNSRYFTGIIKVGDKEIKIVVSASGQMGMVPASVLTMKIISHFRPKYLAMSGIMAGVKEEVNIGDIIVFDSSWDYGNGKISSDQELEFKFSPDPLPIRLDPDIRSIVNRLCSNDAVIQQIKSSWPANKPEVSLKAHIGAVATGASVLAHEKFLKEIIKHQRKLLGVEMEAYGVLYAAIHTTRPRPRTFIVKSVCDFADEEKNDIYQSYAAYTSAMFIYNLVISYLDFD</sequence>
<dbReference type="PROSITE" id="PS50110">
    <property type="entry name" value="RESPONSE_REGULATORY"/>
    <property type="match status" value="1"/>
</dbReference>
<dbReference type="GO" id="GO:0008782">
    <property type="term" value="F:adenosylhomocysteine nucleosidase activity"/>
    <property type="evidence" value="ECO:0007669"/>
    <property type="project" value="TreeGrafter"/>
</dbReference>
<evidence type="ECO:0000259" key="2">
    <source>
        <dbReference type="PROSITE" id="PS50110"/>
    </source>
</evidence>
<name>A0A1H9JK99_9BACI</name>
<dbReference type="GO" id="GO:0009116">
    <property type="term" value="P:nucleoside metabolic process"/>
    <property type="evidence" value="ECO:0007669"/>
    <property type="project" value="InterPro"/>
</dbReference>
<reference evidence="3 4" key="1">
    <citation type="submission" date="2016-10" db="EMBL/GenBank/DDBJ databases">
        <authorList>
            <person name="Varghese N."/>
            <person name="Submissions S."/>
        </authorList>
    </citation>
    <scope>NUCLEOTIDE SEQUENCE [LARGE SCALE GENOMIC DNA]</scope>
    <source>
        <strain evidence="3 4">TC-13</strain>
    </source>
</reference>
<dbReference type="EMBL" id="FOEL01000008">
    <property type="protein sequence ID" value="SEQ87168.1"/>
    <property type="molecule type" value="Genomic_DNA"/>
</dbReference>
<dbReference type="AlphaFoldDB" id="A0A1H9JK99"/>
<protein>
    <submittedName>
        <fullName evidence="3">Nucleoside phosphorylase</fullName>
    </submittedName>
</protein>
<dbReference type="SUPFAM" id="SSF53167">
    <property type="entry name" value="Purine and uridine phosphorylases"/>
    <property type="match status" value="1"/>
</dbReference>
<dbReference type="PANTHER" id="PTHR46832">
    <property type="entry name" value="5'-METHYLTHIOADENOSINE/S-ADENOSYLHOMOCYSTEINE NUCLEOSIDASE"/>
    <property type="match status" value="1"/>
</dbReference>
<accession>A0A1H9JK99</accession>
<keyword evidence="1" id="KW-0597">Phosphoprotein</keyword>
<feature type="domain" description="Response regulatory" evidence="2">
    <location>
        <begin position="3"/>
        <end position="129"/>
    </location>
</feature>
<dbReference type="GO" id="GO:0008930">
    <property type="term" value="F:methylthioadenosine nucleosidase activity"/>
    <property type="evidence" value="ECO:0007669"/>
    <property type="project" value="TreeGrafter"/>
</dbReference>
<gene>
    <name evidence="3" type="ORF">SAMN02787113_02544</name>
</gene>
<dbReference type="Pfam" id="PF01048">
    <property type="entry name" value="PNP_UDP_1"/>
    <property type="match status" value="1"/>
</dbReference>
<feature type="modified residue" description="4-aspartylphosphate" evidence="1">
    <location>
        <position position="56"/>
    </location>
</feature>
<dbReference type="InterPro" id="IPR011006">
    <property type="entry name" value="CheY-like_superfamily"/>
</dbReference>
<evidence type="ECO:0000256" key="1">
    <source>
        <dbReference type="PROSITE-ProRule" id="PRU00169"/>
    </source>
</evidence>
<dbReference type="InterPro" id="IPR000845">
    <property type="entry name" value="Nucleoside_phosphorylase_d"/>
</dbReference>
<dbReference type="GO" id="GO:0005829">
    <property type="term" value="C:cytosol"/>
    <property type="evidence" value="ECO:0007669"/>
    <property type="project" value="TreeGrafter"/>
</dbReference>
<evidence type="ECO:0000313" key="4">
    <source>
        <dbReference type="Proteomes" id="UP000199410"/>
    </source>
</evidence>
<dbReference type="Gene3D" id="3.40.50.2300">
    <property type="match status" value="1"/>
</dbReference>
<comment type="caution">
    <text evidence="3">The sequence shown here is derived from an EMBL/GenBank/DDBJ whole genome shotgun (WGS) entry which is preliminary data.</text>
</comment>
<evidence type="ECO:0000313" key="3">
    <source>
        <dbReference type="EMBL" id="SEQ87168.1"/>
    </source>
</evidence>
<dbReference type="InterPro" id="IPR035994">
    <property type="entry name" value="Nucleoside_phosphorylase_sf"/>
</dbReference>
<dbReference type="Proteomes" id="UP000199410">
    <property type="component" value="Unassembled WGS sequence"/>
</dbReference>
<dbReference type="SUPFAM" id="SSF52172">
    <property type="entry name" value="CheY-like"/>
    <property type="match status" value="1"/>
</dbReference>
<dbReference type="RefSeq" id="WP_089986223.1">
    <property type="nucleotide sequence ID" value="NZ_FMVP01000008.1"/>
</dbReference>
<proteinExistence type="predicted"/>
<dbReference type="GO" id="GO:0019284">
    <property type="term" value="P:L-methionine salvage from S-adenosylmethionine"/>
    <property type="evidence" value="ECO:0007669"/>
    <property type="project" value="TreeGrafter"/>
</dbReference>
<dbReference type="PANTHER" id="PTHR46832:SF1">
    <property type="entry name" value="5'-METHYLTHIOADENOSINE_S-ADENOSYLHOMOCYSTEINE NUCLEOSIDASE"/>
    <property type="match status" value="1"/>
</dbReference>
<organism evidence="3 4">
    <name type="scientific">Lysinibacillus fusiformis</name>
    <dbReference type="NCBI Taxonomy" id="28031"/>
    <lineage>
        <taxon>Bacteria</taxon>
        <taxon>Bacillati</taxon>
        <taxon>Bacillota</taxon>
        <taxon>Bacilli</taxon>
        <taxon>Bacillales</taxon>
        <taxon>Bacillaceae</taxon>
        <taxon>Lysinibacillus</taxon>
    </lineage>
</organism>